<evidence type="ECO:0000256" key="1">
    <source>
        <dbReference type="SAM" id="Phobius"/>
    </source>
</evidence>
<proteinExistence type="predicted"/>
<dbReference type="EMBL" id="KN838712">
    <property type="protein sequence ID" value="KIJ96730.1"/>
    <property type="molecule type" value="Genomic_DNA"/>
</dbReference>
<reference evidence="2" key="3">
    <citation type="submission" date="2015-02" db="EMBL/GenBank/DDBJ databases">
        <title>Evolutionary Origins and Diversification of the Mycorrhizal Mutualists.</title>
        <authorList>
            <consortium name="DOE Joint Genome Institute"/>
            <consortium name="Mycorrhizal Genomics Consortium"/>
            <person name="Kohler A."/>
            <person name="Kuo A."/>
            <person name="Nagy L.G."/>
            <person name="Floudas D."/>
            <person name="Copeland A."/>
            <person name="Barry K.W."/>
            <person name="Cichocki N."/>
            <person name="Veneault-Fourrey C."/>
            <person name="LaButti K."/>
            <person name="Lindquist E.A."/>
            <person name="Lipzen A."/>
            <person name="Lundell T."/>
            <person name="Morin E."/>
            <person name="Murat C."/>
            <person name="Riley R."/>
            <person name="Ohm R."/>
            <person name="Sun H."/>
            <person name="Tunlid A."/>
            <person name="Henrissat B."/>
            <person name="Grigoriev I.V."/>
            <person name="Hibbett D.S."/>
            <person name="Martin F."/>
        </authorList>
    </citation>
    <scope>NUCLEOTIDE SEQUENCE</scope>
    <source>
        <strain evidence="2 4">LaAM-08-1</strain>
    </source>
</reference>
<evidence type="ECO:0000313" key="3">
    <source>
        <dbReference type="EMBL" id="KIJ96730.1"/>
    </source>
</evidence>
<name>A0A0C9WKW8_9AGAR</name>
<dbReference type="EMBL" id="KN838712">
    <property type="protein sequence ID" value="KIJ96729.1"/>
    <property type="molecule type" value="Genomic_DNA"/>
</dbReference>
<dbReference type="Proteomes" id="UP000054477">
    <property type="component" value="Unassembled WGS sequence"/>
</dbReference>
<organism evidence="2 4">
    <name type="scientific">Laccaria amethystina LaAM-08-1</name>
    <dbReference type="NCBI Taxonomy" id="1095629"/>
    <lineage>
        <taxon>Eukaryota</taxon>
        <taxon>Fungi</taxon>
        <taxon>Dikarya</taxon>
        <taxon>Basidiomycota</taxon>
        <taxon>Agaricomycotina</taxon>
        <taxon>Agaricomycetes</taxon>
        <taxon>Agaricomycetidae</taxon>
        <taxon>Agaricales</taxon>
        <taxon>Agaricineae</taxon>
        <taxon>Hydnangiaceae</taxon>
        <taxon>Laccaria</taxon>
    </lineage>
</organism>
<keyword evidence="1" id="KW-0472">Membrane</keyword>
<evidence type="ECO:0000313" key="4">
    <source>
        <dbReference type="Proteomes" id="UP000054477"/>
    </source>
</evidence>
<dbReference type="AlphaFoldDB" id="A0A0C9WKW8"/>
<reference evidence="2 4" key="1">
    <citation type="submission" date="2014-04" db="EMBL/GenBank/DDBJ databases">
        <authorList>
            <consortium name="DOE Joint Genome Institute"/>
            <person name="Kuo A."/>
            <person name="Kohler A."/>
            <person name="Nagy L.G."/>
            <person name="Floudas D."/>
            <person name="Copeland A."/>
            <person name="Barry K.W."/>
            <person name="Cichocki N."/>
            <person name="Veneault-Fourrey C."/>
            <person name="LaButti K."/>
            <person name="Lindquist E.A."/>
            <person name="Lipzen A."/>
            <person name="Lundell T."/>
            <person name="Morin E."/>
            <person name="Murat C."/>
            <person name="Sun H."/>
            <person name="Tunlid A."/>
            <person name="Henrissat B."/>
            <person name="Grigoriev I.V."/>
            <person name="Hibbett D.S."/>
            <person name="Martin F."/>
            <person name="Nordberg H.P."/>
            <person name="Cantor M.N."/>
            <person name="Hua S.X."/>
        </authorList>
    </citation>
    <scope>NUCLEOTIDE SEQUENCE [LARGE SCALE GENOMIC DNA]</scope>
    <source>
        <strain evidence="2 4">LaAM-08-1</strain>
    </source>
</reference>
<dbReference type="HOGENOM" id="CLU_172945_0_0_1"/>
<keyword evidence="1" id="KW-1133">Transmembrane helix</keyword>
<feature type="transmembrane region" description="Helical" evidence="1">
    <location>
        <begin position="38"/>
        <end position="57"/>
    </location>
</feature>
<keyword evidence="1" id="KW-0812">Transmembrane</keyword>
<sequence>CPLFETTKFVGCAFLIRKVCNVRFFEYKVFCRVRFFEYKVLSAFLITKFVVFAFLRLQRFVRFAFLIKKGCSVHFLRPQKFVVCFSEVL</sequence>
<gene>
    <name evidence="2" type="ORF">K443DRAFT_106770</name>
    <name evidence="3" type="ORF">K443DRAFT_106799</name>
</gene>
<keyword evidence="4" id="KW-1185">Reference proteome</keyword>
<reference evidence="4" key="2">
    <citation type="submission" date="2015-01" db="EMBL/GenBank/DDBJ databases">
        <title>Evolutionary Origins and Diversification of the Mycorrhizal Mutualists.</title>
        <authorList>
            <consortium name="DOE Joint Genome Institute"/>
            <consortium name="Mycorrhizal Genomics Consortium"/>
            <person name="Kohler A."/>
            <person name="Kuo A."/>
            <person name="Nagy L.G."/>
            <person name="Floudas D."/>
            <person name="Copeland A."/>
            <person name="Barry K.W."/>
            <person name="Cichocki N."/>
            <person name="Veneault-Fourrey C."/>
            <person name="LaButti K."/>
            <person name="Lindquist E.A."/>
            <person name="Lipzen A."/>
            <person name="Lundell T."/>
            <person name="Morin E."/>
            <person name="Murat C."/>
            <person name="Riley R."/>
            <person name="Ohm R."/>
            <person name="Sun H."/>
            <person name="Tunlid A."/>
            <person name="Henrissat B."/>
            <person name="Grigoriev I.V."/>
            <person name="Hibbett D.S."/>
            <person name="Martin F."/>
        </authorList>
    </citation>
    <scope>NUCLEOTIDE SEQUENCE [LARGE SCALE GENOMIC DNA]</scope>
    <source>
        <strain evidence="4">LaAM-08-1</strain>
    </source>
</reference>
<accession>A0A0C9WKW8</accession>
<evidence type="ECO:0000313" key="2">
    <source>
        <dbReference type="EMBL" id="KIJ96729.1"/>
    </source>
</evidence>
<protein>
    <submittedName>
        <fullName evidence="3">Unplaced genomic scaffold K443scaffold_177, whole genome shotgun sequence</fullName>
    </submittedName>
</protein>
<feature type="non-terminal residue" evidence="2">
    <location>
        <position position="1"/>
    </location>
</feature>